<reference evidence="1" key="3">
    <citation type="submission" date="2018-11" db="EMBL/GenBank/DDBJ databases">
        <title>Proposal to divide the Flavobacteriaceae and reorganize its genera based on Amino Acid Identity values calculated from whole genome sequences.</title>
        <authorList>
            <person name="Nicholson A.C."/>
            <person name="Gulvik C.A."/>
            <person name="Whitney A.M."/>
            <person name="Humrighouse B.W."/>
            <person name="Bell M."/>
            <person name="Holmes B."/>
            <person name="Steigerwalt A."/>
            <person name="Villarma A."/>
            <person name="Sheth M."/>
            <person name="Batra D."/>
            <person name="Pryor J."/>
            <person name="Bernardet J.-F."/>
            <person name="Hugo C."/>
            <person name="Kampfer P."/>
            <person name="Newman J."/>
            <person name="Mcquiston J.R."/>
        </authorList>
    </citation>
    <scope>NUCLEOTIDE SEQUENCE [LARGE SCALE GENOMIC DNA]</scope>
    <source>
        <strain evidence="1">G0188</strain>
    </source>
</reference>
<dbReference type="Proteomes" id="UP000255224">
    <property type="component" value="Unassembled WGS sequence"/>
</dbReference>
<gene>
    <name evidence="1" type="ORF">EG346_05250</name>
    <name evidence="2" type="ORF">NCTC13533_04931</name>
</gene>
<dbReference type="OrthoDB" id="1164858at2"/>
<dbReference type="RefSeq" id="WP_123877213.1">
    <property type="nucleotide sequence ID" value="NZ_CP033920.1"/>
</dbReference>
<dbReference type="EMBL" id="UFVQ01000003">
    <property type="protein sequence ID" value="STD10970.1"/>
    <property type="molecule type" value="Genomic_DNA"/>
</dbReference>
<dbReference type="Proteomes" id="UP000273270">
    <property type="component" value="Chromosome"/>
</dbReference>
<keyword evidence="4" id="KW-1185">Reference proteome</keyword>
<evidence type="ECO:0000313" key="4">
    <source>
        <dbReference type="Proteomes" id="UP000273270"/>
    </source>
</evidence>
<protein>
    <recommendedName>
        <fullName evidence="5">WG repeat-containing protein</fullName>
    </recommendedName>
</protein>
<reference evidence="4" key="2">
    <citation type="submission" date="2018-11" db="EMBL/GenBank/DDBJ databases">
        <title>Proposal to divide the Flavobacteriaceae and reorganize its genera based on Amino Acid Identity values calculated from whole genome sequences.</title>
        <authorList>
            <person name="Nicholson A.C."/>
            <person name="Gulvik C.A."/>
            <person name="Whitney A.M."/>
            <person name="Humrighouse B.W."/>
            <person name="Bell M."/>
            <person name="Holmes B."/>
            <person name="Steigerwalt A.G."/>
            <person name="Villarma A."/>
            <person name="Sheth M."/>
            <person name="Batra D."/>
            <person name="Pryor J."/>
            <person name="Bernardet J.-F."/>
            <person name="Hugo C."/>
            <person name="Kampfer P."/>
            <person name="Newman J."/>
            <person name="McQuiston J.R."/>
        </authorList>
    </citation>
    <scope>NUCLEOTIDE SEQUENCE [LARGE SCALE GENOMIC DNA]</scope>
    <source>
        <strain evidence="4">G0188</strain>
    </source>
</reference>
<evidence type="ECO:0008006" key="5">
    <source>
        <dbReference type="Google" id="ProtNLM"/>
    </source>
</evidence>
<name>A0A376EKV8_CHRCU</name>
<dbReference type="AlphaFoldDB" id="A0A376EKV8"/>
<dbReference type="EMBL" id="CP033920">
    <property type="protein sequence ID" value="AZA47629.1"/>
    <property type="molecule type" value="Genomic_DNA"/>
</dbReference>
<proteinExistence type="predicted"/>
<accession>A0A3G6M461</accession>
<sequence>MTFKFVLVGILIICNNLCAQKNPTAFEKNSNYGLVFERKVILPAIYEDVNYKYPFVVAQRKKEIEIYQFDRIKGLKKIYENVKSADYVKNVDGIQILTKDDEVIFLDYDGVVKNISSYPKIEKHQNGLSL</sequence>
<accession>A0A376EKV8</accession>
<evidence type="ECO:0000313" key="2">
    <source>
        <dbReference type="EMBL" id="STD10970.1"/>
    </source>
</evidence>
<organism evidence="2 3">
    <name type="scientific">Chryseobacterium carnipullorum</name>
    <dbReference type="NCBI Taxonomy" id="1124835"/>
    <lineage>
        <taxon>Bacteria</taxon>
        <taxon>Pseudomonadati</taxon>
        <taxon>Bacteroidota</taxon>
        <taxon>Flavobacteriia</taxon>
        <taxon>Flavobacteriales</taxon>
        <taxon>Weeksellaceae</taxon>
        <taxon>Chryseobacterium group</taxon>
        <taxon>Chryseobacterium</taxon>
    </lineage>
</organism>
<reference evidence="2 3" key="1">
    <citation type="submission" date="2018-06" db="EMBL/GenBank/DDBJ databases">
        <authorList>
            <consortium name="Pathogen Informatics"/>
            <person name="Doyle S."/>
        </authorList>
    </citation>
    <scope>NUCLEOTIDE SEQUENCE [LARGE SCALE GENOMIC DNA]</scope>
    <source>
        <strain evidence="2 3">NCTC13533</strain>
    </source>
</reference>
<dbReference type="KEGG" id="ccau:EG346_05250"/>
<evidence type="ECO:0000313" key="1">
    <source>
        <dbReference type="EMBL" id="AZA47629.1"/>
    </source>
</evidence>
<evidence type="ECO:0000313" key="3">
    <source>
        <dbReference type="Proteomes" id="UP000255224"/>
    </source>
</evidence>